<dbReference type="SUPFAM" id="SSF53383">
    <property type="entry name" value="PLP-dependent transferases"/>
    <property type="match status" value="1"/>
</dbReference>
<dbReference type="PROSITE" id="PS00595">
    <property type="entry name" value="AA_TRANSFER_CLASS_5"/>
    <property type="match status" value="1"/>
</dbReference>
<keyword evidence="10" id="KW-1185">Reference proteome</keyword>
<dbReference type="GO" id="GO:0008453">
    <property type="term" value="F:alanine-glyoxylate transaminase activity"/>
    <property type="evidence" value="ECO:0007669"/>
    <property type="project" value="TreeGrafter"/>
</dbReference>
<reference evidence="10" key="1">
    <citation type="submission" date="2016-02" db="EMBL/GenBank/DDBJ databases">
        <authorList>
            <person name="Holder M.E."/>
            <person name="Ajami N.J."/>
            <person name="Petrosino J.F."/>
        </authorList>
    </citation>
    <scope>NUCLEOTIDE SEQUENCE [LARGE SCALE GENOMIC DNA]</scope>
    <source>
        <strain evidence="10">DSM 12838</strain>
    </source>
</reference>
<keyword evidence="9" id="KW-0032">Aminotransferase</keyword>
<evidence type="ECO:0000313" key="9">
    <source>
        <dbReference type="EMBL" id="AMD92350.1"/>
    </source>
</evidence>
<protein>
    <submittedName>
        <fullName evidence="9">Aminotransferase</fullName>
    </submittedName>
</protein>
<dbReference type="STRING" id="888061.AXF15_03985"/>
<feature type="modified residue" description="N6-(pyridoxal phosphate)lysine" evidence="5">
    <location>
        <position position="191"/>
    </location>
</feature>
<accession>A0A0X8JP59</accession>
<comment type="similarity">
    <text evidence="2 6">Belongs to the class-V pyridoxal-phosphate-dependent aminotransferase family.</text>
</comment>
<dbReference type="InterPro" id="IPR000192">
    <property type="entry name" value="Aminotrans_V_dom"/>
</dbReference>
<evidence type="ECO:0000313" key="10">
    <source>
        <dbReference type="Proteomes" id="UP000063964"/>
    </source>
</evidence>
<evidence type="ECO:0000256" key="4">
    <source>
        <dbReference type="PIRSR" id="PIRSR000524-1"/>
    </source>
</evidence>
<dbReference type="PANTHER" id="PTHR21152">
    <property type="entry name" value="AMINOTRANSFERASE CLASS V"/>
    <property type="match status" value="1"/>
</dbReference>
<dbReference type="KEGG" id="doa:AXF15_03985"/>
<sequence>MLNKPRLLTPGPTPLPEEVRLALSRDMVHHRKQDFVRVMEGIQPGLQYLFGTSQQVLPLSCSGTGAMYAAVCMLFSPGERVLVVEGGKFGERWREIATAHGLETTSIQLEPGRAVSAEQVRTALAARPEIRGVLVQASETSTGVLHPVRELGEVTAGTDVLLVVDGISAVGVSPCPMDAWNVDCLLTGSQKGLMLPPGLALVSLSSRAWDRAREAHSGNFYFNLLAEKEKNAGNQTLFTSPVNLLQGLAVSLEMFHRETLEAVYRKQWAMTRMVRAGVRSLGLELLAKTHFTWGLTSITLPEGADSGRILKIAAESCGVIMSGGQGAWKKTMLRFGHMGHVDWSDVLAGLYALRKGLVESGGHAASGTYLEDAMEAYEDALKNGYAEEGGDNE</sequence>
<dbReference type="InterPro" id="IPR024169">
    <property type="entry name" value="SP_NH2Trfase/AEP_transaminase"/>
</dbReference>
<evidence type="ECO:0000259" key="8">
    <source>
        <dbReference type="Pfam" id="PF00266"/>
    </source>
</evidence>
<dbReference type="Proteomes" id="UP000063964">
    <property type="component" value="Chromosome"/>
</dbReference>
<dbReference type="AlphaFoldDB" id="A0A0X8JP59"/>
<feature type="domain" description="Aminotransferase class V" evidence="8">
    <location>
        <begin position="26"/>
        <end position="332"/>
    </location>
</feature>
<dbReference type="Pfam" id="PF00266">
    <property type="entry name" value="Aminotran_5"/>
    <property type="match status" value="1"/>
</dbReference>
<dbReference type="RefSeq" id="WP_066603618.1">
    <property type="nucleotide sequence ID" value="NZ_CP014230.1"/>
</dbReference>
<dbReference type="Gene3D" id="3.90.1150.10">
    <property type="entry name" value="Aspartate Aminotransferase, domain 1"/>
    <property type="match status" value="1"/>
</dbReference>
<dbReference type="InterPro" id="IPR015422">
    <property type="entry name" value="PyrdxlP-dep_Trfase_small"/>
</dbReference>
<dbReference type="InterPro" id="IPR015424">
    <property type="entry name" value="PyrdxlP-dep_Trfase"/>
</dbReference>
<keyword evidence="3 5" id="KW-0663">Pyridoxal phosphate</keyword>
<proteinExistence type="inferred from homology"/>
<evidence type="ECO:0000256" key="3">
    <source>
        <dbReference type="ARBA" id="ARBA00022898"/>
    </source>
</evidence>
<evidence type="ECO:0000256" key="2">
    <source>
        <dbReference type="ARBA" id="ARBA00009236"/>
    </source>
</evidence>
<organism evidence="9 10">
    <name type="scientific">Desulfomicrobium orale DSM 12838</name>
    <dbReference type="NCBI Taxonomy" id="888061"/>
    <lineage>
        <taxon>Bacteria</taxon>
        <taxon>Pseudomonadati</taxon>
        <taxon>Thermodesulfobacteriota</taxon>
        <taxon>Desulfovibrionia</taxon>
        <taxon>Desulfovibrionales</taxon>
        <taxon>Desulfomicrobiaceae</taxon>
        <taxon>Desulfomicrobium</taxon>
    </lineage>
</organism>
<dbReference type="OrthoDB" id="9766472at2"/>
<evidence type="ECO:0000256" key="6">
    <source>
        <dbReference type="RuleBase" id="RU004075"/>
    </source>
</evidence>
<evidence type="ECO:0000256" key="1">
    <source>
        <dbReference type="ARBA" id="ARBA00001933"/>
    </source>
</evidence>
<dbReference type="Gene3D" id="3.40.640.10">
    <property type="entry name" value="Type I PLP-dependent aspartate aminotransferase-like (Major domain)"/>
    <property type="match status" value="1"/>
</dbReference>
<dbReference type="InterPro" id="IPR015421">
    <property type="entry name" value="PyrdxlP-dep_Trfase_major"/>
</dbReference>
<evidence type="ECO:0000256" key="7">
    <source>
        <dbReference type="RuleBase" id="RU004504"/>
    </source>
</evidence>
<gene>
    <name evidence="9" type="ORF">AXF15_03985</name>
</gene>
<dbReference type="PIRSF" id="PIRSF000524">
    <property type="entry name" value="SPT"/>
    <property type="match status" value="1"/>
</dbReference>
<dbReference type="InterPro" id="IPR020578">
    <property type="entry name" value="Aminotrans_V_PyrdxlP_BS"/>
</dbReference>
<evidence type="ECO:0000256" key="5">
    <source>
        <dbReference type="PIRSR" id="PIRSR000524-50"/>
    </source>
</evidence>
<dbReference type="GO" id="GO:0004760">
    <property type="term" value="F:L-serine-pyruvate transaminase activity"/>
    <property type="evidence" value="ECO:0007669"/>
    <property type="project" value="TreeGrafter"/>
</dbReference>
<dbReference type="PANTHER" id="PTHR21152:SF40">
    <property type="entry name" value="ALANINE--GLYOXYLATE AMINOTRANSFERASE"/>
    <property type="match status" value="1"/>
</dbReference>
<feature type="binding site" evidence="4">
    <location>
        <position position="334"/>
    </location>
    <ligand>
        <name>substrate</name>
    </ligand>
</feature>
<keyword evidence="9" id="KW-0808">Transferase</keyword>
<dbReference type="EMBL" id="CP014230">
    <property type="protein sequence ID" value="AMD92350.1"/>
    <property type="molecule type" value="Genomic_DNA"/>
</dbReference>
<dbReference type="GO" id="GO:0019265">
    <property type="term" value="P:glycine biosynthetic process, by transamination of glyoxylate"/>
    <property type="evidence" value="ECO:0007669"/>
    <property type="project" value="TreeGrafter"/>
</dbReference>
<name>A0A0X8JP59_9BACT</name>
<comment type="cofactor">
    <cofactor evidence="1 5 7">
        <name>pyridoxal 5'-phosphate</name>
        <dbReference type="ChEBI" id="CHEBI:597326"/>
    </cofactor>
</comment>